<sequence length="165" mass="18902">MAKTPTVKCRKDVLTSIMDPLPRPPTPPKPEGRDSQLDSKIDGLEEKIQLMRGLSSFGTQIPSISHWKELADTFLAQYGLNSQIEPDCFDRQRMEKKSSEIFGEYTLVVERNGGLRHAPLLDEKEMIKIFVDTLKNPYFDRIVGLQLQFLVDLILVEERIEDAVR</sequence>
<evidence type="ECO:0008006" key="3">
    <source>
        <dbReference type="Google" id="ProtNLM"/>
    </source>
</evidence>
<evidence type="ECO:0000256" key="1">
    <source>
        <dbReference type="SAM" id="MobiDB-lite"/>
    </source>
</evidence>
<dbReference type="AlphaFoldDB" id="A0A2N9EML0"/>
<feature type="region of interest" description="Disordered" evidence="1">
    <location>
        <begin position="13"/>
        <end position="37"/>
    </location>
</feature>
<name>A0A2N9EML0_FAGSY</name>
<evidence type="ECO:0000313" key="2">
    <source>
        <dbReference type="EMBL" id="SPC80097.1"/>
    </source>
</evidence>
<proteinExistence type="predicted"/>
<reference evidence="2" key="1">
    <citation type="submission" date="2018-02" db="EMBL/GenBank/DDBJ databases">
        <authorList>
            <person name="Cohen D.B."/>
            <person name="Kent A.D."/>
        </authorList>
    </citation>
    <scope>NUCLEOTIDE SEQUENCE</scope>
</reference>
<gene>
    <name evidence="2" type="ORF">FSB_LOCUS7979</name>
</gene>
<dbReference type="EMBL" id="OIVN01000432">
    <property type="protein sequence ID" value="SPC80097.1"/>
    <property type="molecule type" value="Genomic_DNA"/>
</dbReference>
<accession>A0A2N9EML0</accession>
<protein>
    <recommendedName>
        <fullName evidence="3">Retrotransposon gag domain-containing protein</fullName>
    </recommendedName>
</protein>
<organism evidence="2">
    <name type="scientific">Fagus sylvatica</name>
    <name type="common">Beechnut</name>
    <dbReference type="NCBI Taxonomy" id="28930"/>
    <lineage>
        <taxon>Eukaryota</taxon>
        <taxon>Viridiplantae</taxon>
        <taxon>Streptophyta</taxon>
        <taxon>Embryophyta</taxon>
        <taxon>Tracheophyta</taxon>
        <taxon>Spermatophyta</taxon>
        <taxon>Magnoliopsida</taxon>
        <taxon>eudicotyledons</taxon>
        <taxon>Gunneridae</taxon>
        <taxon>Pentapetalae</taxon>
        <taxon>rosids</taxon>
        <taxon>fabids</taxon>
        <taxon>Fagales</taxon>
        <taxon>Fagaceae</taxon>
        <taxon>Fagus</taxon>
    </lineage>
</organism>